<proteinExistence type="predicted"/>
<protein>
    <submittedName>
        <fullName evidence="2">Uncharacterized protein</fullName>
    </submittedName>
</protein>
<dbReference type="Gene3D" id="3.40.50.80">
    <property type="entry name" value="Nucleotide-binding domain of ferredoxin-NADP reductase (FNR) module"/>
    <property type="match status" value="1"/>
</dbReference>
<feature type="region of interest" description="Disordered" evidence="1">
    <location>
        <begin position="37"/>
        <end position="56"/>
    </location>
</feature>
<comment type="caution">
    <text evidence="2">The sequence shown here is derived from an EMBL/GenBank/DDBJ whole genome shotgun (WGS) entry which is preliminary data.</text>
</comment>
<name>A0A7J6P128_PEROL</name>
<organism evidence="2 3">
    <name type="scientific">Perkinsus olseni</name>
    <name type="common">Perkinsus atlanticus</name>
    <dbReference type="NCBI Taxonomy" id="32597"/>
    <lineage>
        <taxon>Eukaryota</taxon>
        <taxon>Sar</taxon>
        <taxon>Alveolata</taxon>
        <taxon>Perkinsozoa</taxon>
        <taxon>Perkinsea</taxon>
        <taxon>Perkinsida</taxon>
        <taxon>Perkinsidae</taxon>
        <taxon>Perkinsus</taxon>
    </lineage>
</organism>
<accession>A0A7J6P128</accession>
<evidence type="ECO:0000313" key="3">
    <source>
        <dbReference type="Proteomes" id="UP000541610"/>
    </source>
</evidence>
<sequence length="841" mass="91199">MSMFSVQRSHGSSGIHSALPTGLLLARASSGCWSIPKEIGQGSSTGGAKRKPDDLPKVKLDGPFCAPAQSIKADVTTLTKETAPKRSLTKKWWNRRSVSTRDLDYASDSDEEAEDDIEQGQLGVTASWHHTLLSSLDAMLKKAAAHKVSGEQAEIGRSKKVWFYWLTRNAGDFLSGVSILRQLSAAATKMLLTGDTGLAGLTEVHLRLHVTAAVGPLQLQKPSTFLFHESLSKVICLQMATAQTPSDEDTKQAFMCDIPTGSSVLHDSYTADSDDSATAREGPSSSIPIRFGRPCWPQDFVKIAFSDRCPLHQGHIASAPAPVEAPTKWVYLCGNTRLQADVADACRWASNETGHKFVLSRNYCCHYSSSVRYSCVKSSDLLNGSARSLLHSSESSIISSAHSILLSSFIAIKFIHSKPSSVGRARSSHLMYIHSRSACLSTSLHGASLLFTLGSAHELSISWSAMAALPLILVIVTTVPCCAVSKKSHTADLTVSGENLVERAMLDPIYLQQERRALYYQIPVGGSTPLAQGPGSDENSRNVAELLEYLQAFRRDIDTKKPGHGKVVDVPNALAKPSHTAPSQQQQLEPSEAVGVNHMLAARGSCRAFAEQGCLNPDLDAMPDAQRVLEQASDSGLASSTRRISVEQCREDTCDAGACSDTSNELMCRGCLRNCFRYCLFQHELLCMRRLCASSILAAVDSFVKTVGSGHGPWAGKGEALAKAIGVQYSTLQGQQIGETARWVHQIMDRDVTHPRCTEEHTADSDPTGYLHKLVTCTQKSPRVSLKRVDEDNIEPQVLCADMPERSVADGGAPVNFTAVADRRSRRLWIDMTKDAAIVHV</sequence>
<dbReference type="EMBL" id="JABANP010000113">
    <property type="protein sequence ID" value="KAF4689863.1"/>
    <property type="molecule type" value="Genomic_DNA"/>
</dbReference>
<dbReference type="OrthoDB" id="10358583at2759"/>
<evidence type="ECO:0000313" key="2">
    <source>
        <dbReference type="EMBL" id="KAF4689863.1"/>
    </source>
</evidence>
<dbReference type="Proteomes" id="UP000541610">
    <property type="component" value="Unassembled WGS sequence"/>
</dbReference>
<evidence type="ECO:0000256" key="1">
    <source>
        <dbReference type="SAM" id="MobiDB-lite"/>
    </source>
</evidence>
<reference evidence="2 3" key="1">
    <citation type="submission" date="2020-04" db="EMBL/GenBank/DDBJ databases">
        <title>Perkinsus olseni comparative genomics.</title>
        <authorList>
            <person name="Bogema D.R."/>
        </authorList>
    </citation>
    <scope>NUCLEOTIDE SEQUENCE [LARGE SCALE GENOMIC DNA]</scope>
    <source>
        <strain evidence="2">00978-12</strain>
    </source>
</reference>
<dbReference type="AlphaFoldDB" id="A0A7J6P128"/>
<dbReference type="InterPro" id="IPR039261">
    <property type="entry name" value="FNR_nucleotide-bd"/>
</dbReference>
<gene>
    <name evidence="2" type="ORF">FOZ60_001056</name>
</gene>